<dbReference type="InterPro" id="IPR006179">
    <property type="entry name" value="5_nucleotidase/apyrase"/>
</dbReference>
<proteinExistence type="predicted"/>
<feature type="chain" id="PRO_5041937514" evidence="1">
    <location>
        <begin position="21"/>
        <end position="630"/>
    </location>
</feature>
<gene>
    <name evidence="3" type="ORF">B0F90DRAFT_291979</name>
</gene>
<dbReference type="SUPFAM" id="SSF56300">
    <property type="entry name" value="Metallo-dependent phosphatases"/>
    <property type="match status" value="1"/>
</dbReference>
<dbReference type="SUPFAM" id="SSF55816">
    <property type="entry name" value="5'-nucleotidase (syn. UDP-sugar hydrolase), C-terminal domain"/>
    <property type="match status" value="1"/>
</dbReference>
<feature type="signal peptide" evidence="1">
    <location>
        <begin position="1"/>
        <end position="20"/>
    </location>
</feature>
<sequence length="630" mass="71161">MRSLAAVAAVLAISARLAGACTDGEHHFQTPLVKPSSTQTIPHRKLVWGDVNIIHTTDTHGWLLGHQKLVPPEPNYNGNFGDFASFVNRIKATADAQKRDFLLVDTGDLHDGTGLSDGYPRGLEFDGEETDKFFSRLPYDIMTIGNHELYYPEVALDMHVNFTKMTKRYLTSNAFINITSETGLTKTVPIGWQVAKFQTSNHRLNVTAFGIVFNTTGAPNVRVEHAKVMVNQPWFQDAINERPDFFLLTGHMSVSGDKRVDNWKDVIDPIRAKHHDTPIIILAGHTHTRNCTQYNDKRVVALESGSYMDTVGWLSFNLPKPGNDLDYNRRYLDPNRVTYEFHTNTTEKTFDTDEGKKLTEDLGNLYNKFELYRLWGKSPQDYSLFYQNVTSDKSVLNLFINKVLPRLFSNVPCGGKSNPKFFLINSGVLRYDIFNGEFNQNDQLTASSYQDKLWCIPDVQLQYASATANKMNGHASGNSLEHSFFDPREARRHEMAEVDAIRQRWIAEMSKRANFESLQVEDKTLGYVTQDTCGNGQPGDGDDTEHISVGKQVTFPKMLASWQSQPTNATLMDIVILDHGWQALIGTLNSVQSRKYGWDDIVKNFTNLTTDAVLGEYALKEWNTTSTNAI</sequence>
<dbReference type="AlphaFoldDB" id="A0AAD4M5E2"/>
<dbReference type="GO" id="GO:0009166">
    <property type="term" value="P:nucleotide catabolic process"/>
    <property type="evidence" value="ECO:0007669"/>
    <property type="project" value="InterPro"/>
</dbReference>
<comment type="caution">
    <text evidence="3">The sequence shown here is derived from an EMBL/GenBank/DDBJ whole genome shotgun (WGS) entry which is preliminary data.</text>
</comment>
<accession>A0AAD4M5E2</accession>
<dbReference type="GO" id="GO:0005829">
    <property type="term" value="C:cytosol"/>
    <property type="evidence" value="ECO:0007669"/>
    <property type="project" value="TreeGrafter"/>
</dbReference>
<dbReference type="Gene3D" id="3.60.21.10">
    <property type="match status" value="1"/>
</dbReference>
<evidence type="ECO:0000259" key="2">
    <source>
        <dbReference type="Pfam" id="PF21953"/>
    </source>
</evidence>
<keyword evidence="1" id="KW-0732">Signal</keyword>
<protein>
    <submittedName>
        <fullName evidence="3">Metallo-dependent phosphatase-like protein</fullName>
    </submittedName>
</protein>
<dbReference type="InterPro" id="IPR036907">
    <property type="entry name" value="5'-Nucleotdase_C_sf"/>
</dbReference>
<dbReference type="Proteomes" id="UP001203297">
    <property type="component" value="Unassembled WGS sequence"/>
</dbReference>
<evidence type="ECO:0000256" key="1">
    <source>
        <dbReference type="SAM" id="SignalP"/>
    </source>
</evidence>
<dbReference type="Gene3D" id="3.90.780.10">
    <property type="entry name" value="5'-Nucleotidase, C-terminal domain"/>
    <property type="match status" value="1"/>
</dbReference>
<dbReference type="Pfam" id="PF21953">
    <property type="entry name" value="NadN_nucleosid_C"/>
    <property type="match status" value="1"/>
</dbReference>
<dbReference type="GO" id="GO:0016787">
    <property type="term" value="F:hydrolase activity"/>
    <property type="evidence" value="ECO:0007669"/>
    <property type="project" value="InterPro"/>
</dbReference>
<dbReference type="InterPro" id="IPR053828">
    <property type="entry name" value="Nucleosidase_C"/>
</dbReference>
<keyword evidence="4" id="KW-1185">Reference proteome</keyword>
<dbReference type="PANTHER" id="PTHR11575:SF22">
    <property type="entry name" value="ADL392WP"/>
    <property type="match status" value="1"/>
</dbReference>
<evidence type="ECO:0000313" key="3">
    <source>
        <dbReference type="EMBL" id="KAI0301732.1"/>
    </source>
</evidence>
<dbReference type="PANTHER" id="PTHR11575">
    <property type="entry name" value="5'-NUCLEOTIDASE-RELATED"/>
    <property type="match status" value="1"/>
</dbReference>
<organism evidence="3 4">
    <name type="scientific">Multifurca ochricompacta</name>
    <dbReference type="NCBI Taxonomy" id="376703"/>
    <lineage>
        <taxon>Eukaryota</taxon>
        <taxon>Fungi</taxon>
        <taxon>Dikarya</taxon>
        <taxon>Basidiomycota</taxon>
        <taxon>Agaricomycotina</taxon>
        <taxon>Agaricomycetes</taxon>
        <taxon>Russulales</taxon>
        <taxon>Russulaceae</taxon>
        <taxon>Multifurca</taxon>
    </lineage>
</organism>
<evidence type="ECO:0000313" key="4">
    <source>
        <dbReference type="Proteomes" id="UP001203297"/>
    </source>
</evidence>
<dbReference type="InterPro" id="IPR029052">
    <property type="entry name" value="Metallo-depent_PP-like"/>
</dbReference>
<feature type="domain" description="Putative 5'-nucleotidase C-terminal" evidence="2">
    <location>
        <begin position="381"/>
        <end position="579"/>
    </location>
</feature>
<dbReference type="EMBL" id="WTXG01000013">
    <property type="protein sequence ID" value="KAI0301732.1"/>
    <property type="molecule type" value="Genomic_DNA"/>
</dbReference>
<name>A0AAD4M5E2_9AGAM</name>
<reference evidence="3" key="1">
    <citation type="journal article" date="2022" name="New Phytol.">
        <title>Evolutionary transition to the ectomycorrhizal habit in the genomes of a hyperdiverse lineage of mushroom-forming fungi.</title>
        <authorList>
            <person name="Looney B."/>
            <person name="Miyauchi S."/>
            <person name="Morin E."/>
            <person name="Drula E."/>
            <person name="Courty P.E."/>
            <person name="Kohler A."/>
            <person name="Kuo A."/>
            <person name="LaButti K."/>
            <person name="Pangilinan J."/>
            <person name="Lipzen A."/>
            <person name="Riley R."/>
            <person name="Andreopoulos W."/>
            <person name="He G."/>
            <person name="Johnson J."/>
            <person name="Nolan M."/>
            <person name="Tritt A."/>
            <person name="Barry K.W."/>
            <person name="Grigoriev I.V."/>
            <person name="Nagy L.G."/>
            <person name="Hibbett D."/>
            <person name="Henrissat B."/>
            <person name="Matheny P.B."/>
            <person name="Labbe J."/>
            <person name="Martin F.M."/>
        </authorList>
    </citation>
    <scope>NUCLEOTIDE SEQUENCE</scope>
    <source>
        <strain evidence="3">BPL690</strain>
    </source>
</reference>